<protein>
    <submittedName>
        <fullName evidence="2">Uncharacterized protein</fullName>
    </submittedName>
</protein>
<gene>
    <name evidence="2" type="ORF">ABH15_00960</name>
</gene>
<name>A0A498H4K3_9EURY</name>
<sequence length="68" mass="7556">MPREKIIDSDLAGGSGVEGRRFGQKRPAPPPEEVNEPQRIEQETKRASSARPRFRAGSGADIFYSDQK</sequence>
<evidence type="ECO:0000313" key="2">
    <source>
        <dbReference type="EMBL" id="RXE56774.1"/>
    </source>
</evidence>
<dbReference type="Proteomes" id="UP000290932">
    <property type="component" value="Unassembled WGS sequence"/>
</dbReference>
<comment type="caution">
    <text evidence="2">The sequence shown here is derived from an EMBL/GenBank/DDBJ whole genome shotgun (WGS) entry which is preliminary data.</text>
</comment>
<keyword evidence="3" id="KW-1185">Reference proteome</keyword>
<evidence type="ECO:0000313" key="3">
    <source>
        <dbReference type="Proteomes" id="UP000290932"/>
    </source>
</evidence>
<dbReference type="EMBL" id="LHQS01000001">
    <property type="protein sequence ID" value="RXE56774.1"/>
    <property type="molecule type" value="Genomic_DNA"/>
</dbReference>
<evidence type="ECO:0000256" key="1">
    <source>
        <dbReference type="SAM" id="MobiDB-lite"/>
    </source>
</evidence>
<organism evidence="2 3">
    <name type="scientific">Methanoculleus taiwanensis</name>
    <dbReference type="NCBI Taxonomy" id="1550565"/>
    <lineage>
        <taxon>Archaea</taxon>
        <taxon>Methanobacteriati</taxon>
        <taxon>Methanobacteriota</taxon>
        <taxon>Stenosarchaea group</taxon>
        <taxon>Methanomicrobia</taxon>
        <taxon>Methanomicrobiales</taxon>
        <taxon>Methanomicrobiaceae</taxon>
        <taxon>Methanoculleus</taxon>
    </lineage>
</organism>
<feature type="region of interest" description="Disordered" evidence="1">
    <location>
        <begin position="1"/>
        <end position="68"/>
    </location>
</feature>
<reference evidence="2 3" key="1">
    <citation type="journal article" date="2015" name="Int. J. Syst. Evol. Microbiol.">
        <title>Methanoculleus taiwanensis sp. nov., a methanogen isolated from deep marine sediment at the deformation front area near Taiwan.</title>
        <authorList>
            <person name="Weng C.Y."/>
            <person name="Chen S.C."/>
            <person name="Lai M.C."/>
            <person name="Wu S.Y."/>
            <person name="Lin S."/>
            <person name="Yang T.F."/>
            <person name="Chen P.C."/>
        </authorList>
    </citation>
    <scope>NUCLEOTIDE SEQUENCE [LARGE SCALE GENOMIC DNA]</scope>
    <source>
        <strain evidence="2 3">CYW4</strain>
    </source>
</reference>
<dbReference type="RefSeq" id="WP_128692501.1">
    <property type="nucleotide sequence ID" value="NZ_LHQS01000001.1"/>
</dbReference>
<dbReference type="AlphaFoldDB" id="A0A498H4K3"/>
<accession>A0A498H4K3</accession>
<proteinExistence type="predicted"/>
<feature type="compositionally biased region" description="Basic and acidic residues" evidence="1">
    <location>
        <begin position="36"/>
        <end position="46"/>
    </location>
</feature>